<protein>
    <submittedName>
        <fullName evidence="3">Predicted protein</fullName>
    </submittedName>
</protein>
<feature type="transmembrane region" description="Helical" evidence="1">
    <location>
        <begin position="323"/>
        <end position="344"/>
    </location>
</feature>
<evidence type="ECO:0000256" key="1">
    <source>
        <dbReference type="SAM" id="Phobius"/>
    </source>
</evidence>
<keyword evidence="1" id="KW-0472">Membrane</keyword>
<dbReference type="KEGG" id="tre:TRIREDRAFT_107523"/>
<proteinExistence type="predicted"/>
<dbReference type="HOGENOM" id="CLU_022883_4_1_1"/>
<dbReference type="eggNOG" id="ENOG502SPX8">
    <property type="taxonomic scope" value="Eukaryota"/>
</dbReference>
<dbReference type="RefSeq" id="XP_006965392.1">
    <property type="nucleotide sequence ID" value="XM_006965330.1"/>
</dbReference>
<gene>
    <name evidence="3" type="ORF">TRIREDRAFT_107523</name>
</gene>
<evidence type="ECO:0000313" key="3">
    <source>
        <dbReference type="EMBL" id="EGR48654.1"/>
    </source>
</evidence>
<feature type="signal peptide" evidence="2">
    <location>
        <begin position="1"/>
        <end position="32"/>
    </location>
</feature>
<organism evidence="4">
    <name type="scientific">Hypocrea jecorina (strain QM6a)</name>
    <name type="common">Trichoderma reesei</name>
    <dbReference type="NCBI Taxonomy" id="431241"/>
    <lineage>
        <taxon>Eukaryota</taxon>
        <taxon>Fungi</taxon>
        <taxon>Dikarya</taxon>
        <taxon>Ascomycota</taxon>
        <taxon>Pezizomycotina</taxon>
        <taxon>Sordariomycetes</taxon>
        <taxon>Hypocreomycetidae</taxon>
        <taxon>Hypocreales</taxon>
        <taxon>Hypocreaceae</taxon>
        <taxon>Trichoderma</taxon>
    </lineage>
</organism>
<dbReference type="OrthoDB" id="3061561at2759"/>
<dbReference type="AlphaFoldDB" id="G0RJU3"/>
<dbReference type="GeneID" id="18481483"/>
<evidence type="ECO:0000256" key="2">
    <source>
        <dbReference type="SAM" id="SignalP"/>
    </source>
</evidence>
<keyword evidence="4" id="KW-1185">Reference proteome</keyword>
<feature type="chain" id="PRO_5003408310" evidence="2">
    <location>
        <begin position="33"/>
        <end position="461"/>
    </location>
</feature>
<dbReference type="VEuPathDB" id="FungiDB:TRIREDRAFT_107523"/>
<accession>G0RJU3</accession>
<feature type="transmembrane region" description="Helical" evidence="1">
    <location>
        <begin position="213"/>
        <end position="234"/>
    </location>
</feature>
<keyword evidence="1" id="KW-1133">Transmembrane helix</keyword>
<dbReference type="PANTHER" id="PTHR35043">
    <property type="entry name" value="TRANSCRIPTION FACTOR DOMAIN-CONTAINING PROTEIN"/>
    <property type="match status" value="1"/>
</dbReference>
<dbReference type="EMBL" id="GL985064">
    <property type="protein sequence ID" value="EGR48654.1"/>
    <property type="molecule type" value="Genomic_DNA"/>
</dbReference>
<evidence type="ECO:0000313" key="4">
    <source>
        <dbReference type="Proteomes" id="UP000008984"/>
    </source>
</evidence>
<sequence length="461" mass="50815">MTIVIHFLMLFRAKKPRWTIHLLFYLLPLAKAYTVFETNCSAPVTRANYVSSPNTRGTLDILWSSLFTILACTWTLQHPNVPEQRGTRDPGRLGDIKWALKGLYRSTLRFIVTIIAPELIICAACLELLEAHQDYRSMQDMAKEDDVAWSLSHSYYANMGGFVIQSVQGKDDGHYGLYHLNSKGIHELRSRGYIDKMPDVATGEIKDKSKGDIFVKVIALGQILWSVFQIIARLVRDLPISPLEVAVVAFAVCAVVIYGLYWGKPQRVGVTITILTYDGVIPSDVLAGLKEVRPAWRLPTLGDALPGAPISVQCTRSVGYRGFVLTNVVTTLGAAVFGGIHVIAWNFAFPSAIELLLWRCASIATFAAPLCVCLIYLAIFHLMLMGRLEEDSMLAIGLLLSFTLFKWAPIVRHPWAILINSQKNQDLDFETSLPPSTASALAPSSSGGASPPAAVVTVRLV</sequence>
<keyword evidence="1" id="KW-0812">Transmembrane</keyword>
<reference evidence="3 4" key="1">
    <citation type="journal article" date="2008" name="Nat. Biotechnol.">
        <title>Genome sequencing and analysis of the biomass-degrading fungus Trichoderma reesei (syn. Hypocrea jecorina).</title>
        <authorList>
            <person name="Martinez D."/>
            <person name="Berka R.M."/>
            <person name="Henrissat B."/>
            <person name="Saloheimo M."/>
            <person name="Arvas M."/>
            <person name="Baker S.E."/>
            <person name="Chapman J."/>
            <person name="Chertkov O."/>
            <person name="Coutinho P.M."/>
            <person name="Cullen D."/>
            <person name="Danchin E.G."/>
            <person name="Grigoriev I.V."/>
            <person name="Harris P."/>
            <person name="Jackson M."/>
            <person name="Kubicek C.P."/>
            <person name="Han C.S."/>
            <person name="Ho I."/>
            <person name="Larrondo L.F."/>
            <person name="de Leon A.L."/>
            <person name="Magnuson J.K."/>
            <person name="Merino S."/>
            <person name="Misra M."/>
            <person name="Nelson B."/>
            <person name="Putnam N."/>
            <person name="Robbertse B."/>
            <person name="Salamov A.A."/>
            <person name="Schmoll M."/>
            <person name="Terry A."/>
            <person name="Thayer N."/>
            <person name="Westerholm-Parvinen A."/>
            <person name="Schoch C.L."/>
            <person name="Yao J."/>
            <person name="Barabote R."/>
            <person name="Nelson M.A."/>
            <person name="Detter C."/>
            <person name="Bruce D."/>
            <person name="Kuske C.R."/>
            <person name="Xie G."/>
            <person name="Richardson P."/>
            <person name="Rokhsar D.S."/>
            <person name="Lucas S.M."/>
            <person name="Rubin E.M."/>
            <person name="Dunn-Coleman N."/>
            <person name="Ward M."/>
            <person name="Brettin T.S."/>
        </authorList>
    </citation>
    <scope>NUCLEOTIDE SEQUENCE [LARGE SCALE GENOMIC DNA]</scope>
    <source>
        <strain evidence="3 4">QM6a</strain>
    </source>
</reference>
<feature type="transmembrane region" description="Helical" evidence="1">
    <location>
        <begin position="108"/>
        <end position="129"/>
    </location>
</feature>
<feature type="transmembrane region" description="Helical" evidence="1">
    <location>
        <begin position="356"/>
        <end position="380"/>
    </location>
</feature>
<feature type="transmembrane region" description="Helical" evidence="1">
    <location>
        <begin position="240"/>
        <end position="261"/>
    </location>
</feature>
<dbReference type="Proteomes" id="UP000008984">
    <property type="component" value="Unassembled WGS sequence"/>
</dbReference>
<name>G0RJU3_HYPJQ</name>
<dbReference type="PANTHER" id="PTHR35043:SF7">
    <property type="entry name" value="TRANSCRIPTION FACTOR DOMAIN-CONTAINING PROTEIN"/>
    <property type="match status" value="1"/>
</dbReference>
<keyword evidence="2" id="KW-0732">Signal</keyword>